<name>A0ACB9RGH2_9MYRT</name>
<protein>
    <submittedName>
        <fullName evidence="1">Uncharacterized protein</fullName>
    </submittedName>
</protein>
<evidence type="ECO:0000313" key="2">
    <source>
        <dbReference type="Proteomes" id="UP001057402"/>
    </source>
</evidence>
<evidence type="ECO:0000313" key="1">
    <source>
        <dbReference type="EMBL" id="KAI4378043.1"/>
    </source>
</evidence>
<sequence>MESPHHPDPSPSLPPQLWDCGSSLYDSFELRSFQHQLDSALSSSSSSARSLSMPHLPPDAPPDFETPCPPRNRKSAGSKISRSLHKLVRSVFRRSRGASAVSFHLFGAQTKDSDRTREGRYVFVYDKSGALSTIPEVPEGEQASSSPELDALVRKTRSERFTASTGTIRIPSCA</sequence>
<organism evidence="1 2">
    <name type="scientific">Melastoma candidum</name>
    <dbReference type="NCBI Taxonomy" id="119954"/>
    <lineage>
        <taxon>Eukaryota</taxon>
        <taxon>Viridiplantae</taxon>
        <taxon>Streptophyta</taxon>
        <taxon>Embryophyta</taxon>
        <taxon>Tracheophyta</taxon>
        <taxon>Spermatophyta</taxon>
        <taxon>Magnoliopsida</taxon>
        <taxon>eudicotyledons</taxon>
        <taxon>Gunneridae</taxon>
        <taxon>Pentapetalae</taxon>
        <taxon>rosids</taxon>
        <taxon>malvids</taxon>
        <taxon>Myrtales</taxon>
        <taxon>Melastomataceae</taxon>
        <taxon>Melastomatoideae</taxon>
        <taxon>Melastomateae</taxon>
        <taxon>Melastoma</taxon>
    </lineage>
</organism>
<keyword evidence="2" id="KW-1185">Reference proteome</keyword>
<comment type="caution">
    <text evidence="1">The sequence shown here is derived from an EMBL/GenBank/DDBJ whole genome shotgun (WGS) entry which is preliminary data.</text>
</comment>
<dbReference type="Proteomes" id="UP001057402">
    <property type="component" value="Chromosome 4"/>
</dbReference>
<accession>A0ACB9RGH2</accession>
<gene>
    <name evidence="1" type="ORF">MLD38_015584</name>
</gene>
<dbReference type="EMBL" id="CM042883">
    <property type="protein sequence ID" value="KAI4378043.1"/>
    <property type="molecule type" value="Genomic_DNA"/>
</dbReference>
<reference evidence="2" key="1">
    <citation type="journal article" date="2023" name="Front. Plant Sci.">
        <title>Chromosomal-level genome assembly of Melastoma candidum provides insights into trichome evolution.</title>
        <authorList>
            <person name="Zhong Y."/>
            <person name="Wu W."/>
            <person name="Sun C."/>
            <person name="Zou P."/>
            <person name="Liu Y."/>
            <person name="Dai S."/>
            <person name="Zhou R."/>
        </authorList>
    </citation>
    <scope>NUCLEOTIDE SEQUENCE [LARGE SCALE GENOMIC DNA]</scope>
</reference>
<proteinExistence type="predicted"/>